<sequence length="355" mass="41153">MRTIIHIGLHKTASTYLQRHIFPLLDPQQLAYNPHSVFYFINSIFTLDIKDEARIEAARVCVHDYRAANPEKVLFISSEAISQLSFVQNYAEHLHILKTIFGDAEILLFLREQTAWLESCYKESIKHHFYQDIADFLNYDGRDFRTSDCRLNALSFLNMDVHKADWAALIESARALFPSTHVFFFEDFRTDALAETNKVLRILGQTPLERIPDAVSNPGLSASSIRALIGYHRILRALGLKKKTYLDKYTWERTQILRHDYFWSPAKPPKLRRALRSLYREPMRLLRRVSIYALLKSLDRQFPKRRQRLLLPPQMKQAIINLHADSNRRLPGLVGRQTPAAYGGAKHPPAVTKAD</sequence>
<feature type="region of interest" description="Disordered" evidence="1">
    <location>
        <begin position="336"/>
        <end position="355"/>
    </location>
</feature>
<dbReference type="STRING" id="1765967.BW247_12525"/>
<evidence type="ECO:0008006" key="4">
    <source>
        <dbReference type="Google" id="ProtNLM"/>
    </source>
</evidence>
<dbReference type="Proteomes" id="UP000243807">
    <property type="component" value="Chromosome"/>
</dbReference>
<dbReference type="OrthoDB" id="7065883at2"/>
<dbReference type="KEGG" id="afy:BW247_12525"/>
<name>A0A1P8UJ13_9GAMM</name>
<dbReference type="SUPFAM" id="SSF52540">
    <property type="entry name" value="P-loop containing nucleoside triphosphate hydrolases"/>
    <property type="match status" value="1"/>
</dbReference>
<proteinExistence type="predicted"/>
<keyword evidence="3" id="KW-1185">Reference proteome</keyword>
<protein>
    <recommendedName>
        <fullName evidence="4">Sulfotransferase domain-containing protein</fullName>
    </recommendedName>
</protein>
<evidence type="ECO:0000313" key="3">
    <source>
        <dbReference type="Proteomes" id="UP000243807"/>
    </source>
</evidence>
<dbReference type="RefSeq" id="WP_076837436.1">
    <property type="nucleotide sequence ID" value="NZ_CP019434.1"/>
</dbReference>
<evidence type="ECO:0000256" key="1">
    <source>
        <dbReference type="SAM" id="MobiDB-lite"/>
    </source>
</evidence>
<organism evidence="2 3">
    <name type="scientific">Acidihalobacter ferrooxydans</name>
    <dbReference type="NCBI Taxonomy" id="1765967"/>
    <lineage>
        <taxon>Bacteria</taxon>
        <taxon>Pseudomonadati</taxon>
        <taxon>Pseudomonadota</taxon>
        <taxon>Gammaproteobacteria</taxon>
        <taxon>Chromatiales</taxon>
        <taxon>Ectothiorhodospiraceae</taxon>
        <taxon>Acidihalobacter</taxon>
    </lineage>
</organism>
<evidence type="ECO:0000313" key="2">
    <source>
        <dbReference type="EMBL" id="APZ43810.1"/>
    </source>
</evidence>
<dbReference type="Gene3D" id="3.40.50.300">
    <property type="entry name" value="P-loop containing nucleotide triphosphate hydrolases"/>
    <property type="match status" value="1"/>
</dbReference>
<gene>
    <name evidence="2" type="ORF">BW247_12525</name>
</gene>
<dbReference type="InterPro" id="IPR027417">
    <property type="entry name" value="P-loop_NTPase"/>
</dbReference>
<dbReference type="AlphaFoldDB" id="A0A1P8UJ13"/>
<dbReference type="EMBL" id="CP019434">
    <property type="protein sequence ID" value="APZ43810.1"/>
    <property type="molecule type" value="Genomic_DNA"/>
</dbReference>
<reference evidence="2 3" key="1">
    <citation type="submission" date="2017-01" db="EMBL/GenBank/DDBJ databases">
        <title>Draft sequence of Acidihalobacter ferrooxidans strain DSM 14175 (strain V8).</title>
        <authorList>
            <person name="Khaleque H.N."/>
            <person name="Ramsay J.P."/>
            <person name="Murphy R.J.T."/>
            <person name="Kaksonen A.H."/>
            <person name="Boxall N.J."/>
            <person name="Watkin E.L.J."/>
        </authorList>
    </citation>
    <scope>NUCLEOTIDE SEQUENCE [LARGE SCALE GENOMIC DNA]</scope>
    <source>
        <strain evidence="2 3">V8</strain>
    </source>
</reference>
<accession>A0A1P8UJ13</accession>